<sequence>MYAVVILQDSDEVMVVSSNWLSHDRKLCHWPPFKSTEKCIEAVQNRHKPETGGKPWEKLNVSFHSEYVTFDKAKEVEKEVREQKERSYLLATGFSGIKRQRLENFKGISNNQLQSFAPETSTPIFRMSTDEKAEILEMLRDIKSMVQQNSTMLNKLIKDNAVSEAPSSSSIVPPKEMNKTTNLKLPLKTFDDVARIERELNNATTRKLYVKHLSELGGFGPKDVIKHIMQSVLTDDLAKEFNWQGRGDKKAFSQLLLADVIRDAAFKRSIIRLECEMEIKKYLSYKAHLVARKRPRQEGGPVVEISDRISPTPIDDDDDIDWSIFN</sequence>
<dbReference type="GlyGen" id="A0A8M3B3D5">
    <property type="glycosylation" value="1 site"/>
</dbReference>
<dbReference type="PANTHER" id="PTHR34153">
    <property type="entry name" value="SI:CH211-262H13.3-RELATED-RELATED"/>
    <property type="match status" value="1"/>
</dbReference>
<protein>
    <submittedName>
        <fullName evidence="3">Uncharacterized protein isoform X1</fullName>
    </submittedName>
</protein>
<dbReference type="PANTHER" id="PTHR34153:SF2">
    <property type="entry name" value="SI:CH211-262H13.3-RELATED"/>
    <property type="match status" value="1"/>
</dbReference>
<dbReference type="Proteomes" id="UP000000437">
    <property type="component" value="Chromosome 19"/>
</dbReference>
<evidence type="ECO:0000313" key="3">
    <source>
        <dbReference type="RefSeq" id="XP_009292325.1"/>
    </source>
</evidence>
<reference evidence="3" key="1">
    <citation type="submission" date="2025-08" db="UniProtKB">
        <authorList>
            <consortium name="RefSeq"/>
        </authorList>
    </citation>
    <scope>IDENTIFICATION</scope>
    <source>
        <strain evidence="3">Tuebingen</strain>
        <tissue evidence="3">Fibroblasts and whole tissue</tissue>
    </source>
</reference>
<keyword evidence="2" id="KW-1185">Reference proteome</keyword>
<dbReference type="RefSeq" id="XP_009292325.1">
    <property type="nucleotide sequence ID" value="XM_009294050.5"/>
</dbReference>
<dbReference type="ZFIN" id="ZDB-GENE-070705-436">
    <property type="gene designation" value="si:dkey-266f7.4"/>
</dbReference>
<feature type="domain" description="DUF4806" evidence="1">
    <location>
        <begin position="181"/>
        <end position="254"/>
    </location>
</feature>
<organism evidence="2 3">
    <name type="scientific">Danio rerio</name>
    <name type="common">Zebrafish</name>
    <name type="synonym">Brachydanio rerio</name>
    <dbReference type="NCBI Taxonomy" id="7955"/>
    <lineage>
        <taxon>Eukaryota</taxon>
        <taxon>Metazoa</taxon>
        <taxon>Chordata</taxon>
        <taxon>Craniata</taxon>
        <taxon>Vertebrata</taxon>
        <taxon>Euteleostomi</taxon>
        <taxon>Actinopterygii</taxon>
        <taxon>Neopterygii</taxon>
        <taxon>Teleostei</taxon>
        <taxon>Ostariophysi</taxon>
        <taxon>Cypriniformes</taxon>
        <taxon>Danionidae</taxon>
        <taxon>Danioninae</taxon>
        <taxon>Danio</taxon>
    </lineage>
</organism>
<accession>A0A8M3B3D5</accession>
<dbReference type="InterPro" id="IPR032071">
    <property type="entry name" value="DUF4806"/>
</dbReference>
<proteinExistence type="predicted"/>
<dbReference type="FunCoup" id="A0A8M3B3D5">
    <property type="interactions" value="76"/>
</dbReference>
<dbReference type="Pfam" id="PF16064">
    <property type="entry name" value="DUF4806"/>
    <property type="match status" value="1"/>
</dbReference>
<dbReference type="AlphaFoldDB" id="A0A8M3B3D5"/>
<evidence type="ECO:0000313" key="4">
    <source>
        <dbReference type="ZFIN" id="ZDB-GENE-070705-436"/>
    </source>
</evidence>
<dbReference type="OrthoDB" id="8887905at2759"/>
<dbReference type="GeneID" id="565661"/>
<name>A0A8M3B3D5_DANRE</name>
<evidence type="ECO:0000313" key="2">
    <source>
        <dbReference type="Proteomes" id="UP000000437"/>
    </source>
</evidence>
<evidence type="ECO:0000259" key="1">
    <source>
        <dbReference type="Pfam" id="PF16064"/>
    </source>
</evidence>
<dbReference type="AGR" id="ZFIN:ZDB-GENE-070705-436"/>
<gene>
    <name evidence="3 4" type="primary">si:dkey-266f7.4</name>
</gene>